<keyword evidence="1" id="KW-0812">Transmembrane</keyword>
<dbReference type="AlphaFoldDB" id="A0A6A0B5F1"/>
<dbReference type="EMBL" id="BLLH01000003">
    <property type="protein sequence ID" value="GFH40452.1"/>
    <property type="molecule type" value="Genomic_DNA"/>
</dbReference>
<keyword evidence="1" id="KW-1133">Transmembrane helix</keyword>
<keyword evidence="3" id="KW-1185">Reference proteome</keyword>
<organism evidence="2 3">
    <name type="scientific">Pseudolactococcus insecticola</name>
    <dbReference type="NCBI Taxonomy" id="2709158"/>
    <lineage>
        <taxon>Bacteria</taxon>
        <taxon>Bacillati</taxon>
        <taxon>Bacillota</taxon>
        <taxon>Bacilli</taxon>
        <taxon>Lactobacillales</taxon>
        <taxon>Streptococcaceae</taxon>
        <taxon>Pseudolactococcus</taxon>
    </lineage>
</organism>
<evidence type="ECO:0000313" key="2">
    <source>
        <dbReference type="EMBL" id="GFH40452.1"/>
    </source>
</evidence>
<accession>A0A6A0B5F1</accession>
<reference evidence="2 3" key="1">
    <citation type="submission" date="2020-02" db="EMBL/GenBank/DDBJ databases">
        <title>Draft genome sequence of Lactococcus sp. Hs20B0-1.</title>
        <authorList>
            <person name="Noda S."/>
            <person name="Yuki M."/>
            <person name="Ohkuma M."/>
        </authorList>
    </citation>
    <scope>NUCLEOTIDE SEQUENCE [LARGE SCALE GENOMIC DNA]</scope>
    <source>
        <strain evidence="2 3">Hs20B0-1</strain>
    </source>
</reference>
<gene>
    <name evidence="2" type="ORF">Hs20B_08500</name>
</gene>
<evidence type="ECO:0000313" key="3">
    <source>
        <dbReference type="Proteomes" id="UP000475928"/>
    </source>
</evidence>
<keyword evidence="1" id="KW-0472">Membrane</keyword>
<feature type="transmembrane region" description="Helical" evidence="1">
    <location>
        <begin position="35"/>
        <end position="52"/>
    </location>
</feature>
<evidence type="ECO:0000256" key="1">
    <source>
        <dbReference type="SAM" id="Phobius"/>
    </source>
</evidence>
<proteinExistence type="predicted"/>
<dbReference type="Proteomes" id="UP000475928">
    <property type="component" value="Unassembled WGS sequence"/>
</dbReference>
<sequence>MAFPFDALLLLVPGALLQAASVNNDAAAMPKIANFFIRLNILCFVYLLYFSIKVTKSARLYDFSLLFYADLA</sequence>
<name>A0A6A0B5F1_9LACT</name>
<comment type="caution">
    <text evidence="2">The sequence shown here is derived from an EMBL/GenBank/DDBJ whole genome shotgun (WGS) entry which is preliminary data.</text>
</comment>
<protein>
    <submittedName>
        <fullName evidence="2">Uncharacterized protein</fullName>
    </submittedName>
</protein>